<keyword evidence="3" id="KW-1185">Reference proteome</keyword>
<feature type="compositionally biased region" description="Pro residues" evidence="1">
    <location>
        <begin position="7"/>
        <end position="20"/>
    </location>
</feature>
<protein>
    <submittedName>
        <fullName evidence="2">Uncharacterized protein</fullName>
    </submittedName>
</protein>
<gene>
    <name evidence="2" type="ORF">PG996_004261</name>
</gene>
<evidence type="ECO:0000256" key="1">
    <source>
        <dbReference type="SAM" id="MobiDB-lite"/>
    </source>
</evidence>
<evidence type="ECO:0000313" key="3">
    <source>
        <dbReference type="Proteomes" id="UP001446871"/>
    </source>
</evidence>
<feature type="region of interest" description="Disordered" evidence="1">
    <location>
        <begin position="1"/>
        <end position="20"/>
    </location>
</feature>
<reference evidence="2 3" key="1">
    <citation type="submission" date="2023-01" db="EMBL/GenBank/DDBJ databases">
        <title>Analysis of 21 Apiospora genomes using comparative genomics revels a genus with tremendous synthesis potential of carbohydrate active enzymes and secondary metabolites.</title>
        <authorList>
            <person name="Sorensen T."/>
        </authorList>
    </citation>
    <scope>NUCLEOTIDE SEQUENCE [LARGE SCALE GENOMIC DNA]</scope>
    <source>
        <strain evidence="2 3">CBS 83171</strain>
    </source>
</reference>
<sequence length="179" mass="20195">MSAVMPNPVPQPSATTPPPLFQLPPEVRQRIWEHYLAIVHGGFFESIRPMHTFFGHDEQDQDIQNQNPAAAAGGGLFVTPLPALMRVNKATYRELAPLVHESAVLRIQRPGSRNERRIGFAAKGTLRFERLRRLVFVVDSEEYAYWNSWLDFFGAVLGRTQGLEHLTIDWAPRTPAVPG</sequence>
<accession>A0ABR1W3K8</accession>
<proteinExistence type="predicted"/>
<name>A0ABR1W3K8_9PEZI</name>
<evidence type="ECO:0000313" key="2">
    <source>
        <dbReference type="EMBL" id="KAK8078091.1"/>
    </source>
</evidence>
<dbReference type="Proteomes" id="UP001446871">
    <property type="component" value="Unassembled WGS sequence"/>
</dbReference>
<comment type="caution">
    <text evidence="2">The sequence shown here is derived from an EMBL/GenBank/DDBJ whole genome shotgun (WGS) entry which is preliminary data.</text>
</comment>
<organism evidence="2 3">
    <name type="scientific">Apiospora saccharicola</name>
    <dbReference type="NCBI Taxonomy" id="335842"/>
    <lineage>
        <taxon>Eukaryota</taxon>
        <taxon>Fungi</taxon>
        <taxon>Dikarya</taxon>
        <taxon>Ascomycota</taxon>
        <taxon>Pezizomycotina</taxon>
        <taxon>Sordariomycetes</taxon>
        <taxon>Xylariomycetidae</taxon>
        <taxon>Amphisphaeriales</taxon>
        <taxon>Apiosporaceae</taxon>
        <taxon>Apiospora</taxon>
    </lineage>
</organism>
<dbReference type="EMBL" id="JAQQWM010000002">
    <property type="protein sequence ID" value="KAK8078091.1"/>
    <property type="molecule type" value="Genomic_DNA"/>
</dbReference>